<keyword evidence="13" id="KW-1185">Reference proteome</keyword>
<dbReference type="GO" id="GO:0005829">
    <property type="term" value="C:cytosol"/>
    <property type="evidence" value="ECO:0007669"/>
    <property type="project" value="TreeGrafter"/>
</dbReference>
<dbReference type="InterPro" id="IPR007693">
    <property type="entry name" value="DNA_helicase_DnaB-like_N"/>
</dbReference>
<dbReference type="InterPro" id="IPR016136">
    <property type="entry name" value="DNA_helicase_N/primase_C"/>
</dbReference>
<dbReference type="Pfam" id="PF03796">
    <property type="entry name" value="DnaB_C"/>
    <property type="match status" value="1"/>
</dbReference>
<protein>
    <recommendedName>
        <fullName evidence="9">DNA 5'-3' helicase</fullName>
        <ecNumber evidence="9">5.6.2.3</ecNumber>
    </recommendedName>
</protein>
<keyword evidence="3" id="KW-0547">Nucleotide-binding</keyword>
<keyword evidence="2" id="KW-0235">DNA replication</keyword>
<comment type="catalytic activity">
    <reaction evidence="10">
        <text>ATP + H2O = ADP + phosphate + H(+)</text>
        <dbReference type="Rhea" id="RHEA:13065"/>
        <dbReference type="ChEBI" id="CHEBI:15377"/>
        <dbReference type="ChEBI" id="CHEBI:15378"/>
        <dbReference type="ChEBI" id="CHEBI:30616"/>
        <dbReference type="ChEBI" id="CHEBI:43474"/>
        <dbReference type="ChEBI" id="CHEBI:456216"/>
        <dbReference type="EC" id="5.6.2.3"/>
    </reaction>
</comment>
<evidence type="ECO:0000313" key="13">
    <source>
        <dbReference type="Proteomes" id="UP000010802"/>
    </source>
</evidence>
<accession>U4Q8H1</accession>
<dbReference type="Pfam" id="PF00772">
    <property type="entry name" value="DnaB"/>
    <property type="match status" value="1"/>
</dbReference>
<evidence type="ECO:0000256" key="10">
    <source>
        <dbReference type="ARBA" id="ARBA00048954"/>
    </source>
</evidence>
<dbReference type="Proteomes" id="UP000010802">
    <property type="component" value="Chromosome"/>
</dbReference>
<dbReference type="Gene3D" id="1.10.860.10">
    <property type="entry name" value="DNAb Helicase, Chain A"/>
    <property type="match status" value="1"/>
</dbReference>
<reference evidence="13" key="1">
    <citation type="journal article" date="2013" name="Genome Announc.">
        <title>First genome sequence of a syntrophic acetate-oxidizing bacterium, Tepidanaerobacter acetatoxydans strain Re1.</title>
        <authorList>
            <person name="Manzoor S."/>
            <person name="Bongcam-Rudloff E."/>
            <person name="Schnurer A."/>
            <person name="Muller B."/>
        </authorList>
    </citation>
    <scope>NUCLEOTIDE SEQUENCE [LARGE SCALE GENOMIC DNA]</scope>
    <source>
        <strain evidence="13">Re1</strain>
    </source>
</reference>
<keyword evidence="4" id="KW-0378">Hydrolase</keyword>
<keyword evidence="8" id="KW-0413">Isomerase</keyword>
<dbReference type="Gene3D" id="3.40.50.300">
    <property type="entry name" value="P-loop containing nucleotide triphosphate hydrolases"/>
    <property type="match status" value="1"/>
</dbReference>
<evidence type="ECO:0000256" key="3">
    <source>
        <dbReference type="ARBA" id="ARBA00022741"/>
    </source>
</evidence>
<dbReference type="InterPro" id="IPR007694">
    <property type="entry name" value="DNA_helicase_DnaB-like_C"/>
</dbReference>
<proteinExistence type="inferred from homology"/>
<dbReference type="SUPFAM" id="SSF52540">
    <property type="entry name" value="P-loop containing nucleoside triphosphate hydrolases"/>
    <property type="match status" value="1"/>
</dbReference>
<dbReference type="PANTHER" id="PTHR30153:SF2">
    <property type="entry name" value="REPLICATIVE DNA HELICASE"/>
    <property type="match status" value="1"/>
</dbReference>
<dbReference type="GO" id="GO:0003677">
    <property type="term" value="F:DNA binding"/>
    <property type="evidence" value="ECO:0007669"/>
    <property type="project" value="UniProtKB-KW"/>
</dbReference>
<comment type="similarity">
    <text evidence="1">Belongs to the helicase family. DnaB subfamily.</text>
</comment>
<dbReference type="InterPro" id="IPR036185">
    <property type="entry name" value="DNA_heli_DnaB-like_N_sf"/>
</dbReference>
<dbReference type="KEGG" id="tae:TepiRe1_1130"/>
<keyword evidence="6" id="KW-0067">ATP-binding</keyword>
<evidence type="ECO:0000256" key="5">
    <source>
        <dbReference type="ARBA" id="ARBA00022806"/>
    </source>
</evidence>
<evidence type="ECO:0000256" key="8">
    <source>
        <dbReference type="ARBA" id="ARBA00023235"/>
    </source>
</evidence>
<dbReference type="SUPFAM" id="SSF48024">
    <property type="entry name" value="N-terminal domain of DnaB helicase"/>
    <property type="match status" value="1"/>
</dbReference>
<name>U4Q8H1_TEPAE</name>
<evidence type="ECO:0000256" key="9">
    <source>
        <dbReference type="ARBA" id="ARBA00044969"/>
    </source>
</evidence>
<evidence type="ECO:0000256" key="7">
    <source>
        <dbReference type="ARBA" id="ARBA00023125"/>
    </source>
</evidence>
<dbReference type="GO" id="GO:0043139">
    <property type="term" value="F:5'-3' DNA helicase activity"/>
    <property type="evidence" value="ECO:0007669"/>
    <property type="project" value="UniProtKB-EC"/>
</dbReference>
<dbReference type="InterPro" id="IPR027417">
    <property type="entry name" value="P-loop_NTPase"/>
</dbReference>
<dbReference type="EC" id="5.6.2.3" evidence="9"/>
<gene>
    <name evidence="12" type="ordered locus">TEPIRE1_1130</name>
</gene>
<feature type="domain" description="SF4 helicase" evidence="11">
    <location>
        <begin position="159"/>
        <end position="430"/>
    </location>
</feature>
<dbReference type="AlphaFoldDB" id="U4Q8H1"/>
<dbReference type="EMBL" id="HF563609">
    <property type="protein sequence ID" value="CDI40583.1"/>
    <property type="molecule type" value="Genomic_DNA"/>
</dbReference>
<dbReference type="HOGENOM" id="CLU_005373_0_2_9"/>
<evidence type="ECO:0000256" key="1">
    <source>
        <dbReference type="ARBA" id="ARBA00008428"/>
    </source>
</evidence>
<dbReference type="STRING" id="1209989.TepRe1_1031"/>
<evidence type="ECO:0000256" key="2">
    <source>
        <dbReference type="ARBA" id="ARBA00022705"/>
    </source>
</evidence>
<dbReference type="RefSeq" id="WP_023211444.1">
    <property type="nucleotide sequence ID" value="NC_015519.1"/>
</dbReference>
<keyword evidence="7" id="KW-0238">DNA-binding</keyword>
<dbReference type="eggNOG" id="COG0305">
    <property type="taxonomic scope" value="Bacteria"/>
</dbReference>
<evidence type="ECO:0000256" key="4">
    <source>
        <dbReference type="ARBA" id="ARBA00022801"/>
    </source>
</evidence>
<dbReference type="PANTHER" id="PTHR30153">
    <property type="entry name" value="REPLICATIVE DNA HELICASE DNAB"/>
    <property type="match status" value="1"/>
</dbReference>
<evidence type="ECO:0000259" key="11">
    <source>
        <dbReference type="PROSITE" id="PS51199"/>
    </source>
</evidence>
<dbReference type="CDD" id="cd00984">
    <property type="entry name" value="DnaB_C"/>
    <property type="match status" value="1"/>
</dbReference>
<dbReference type="GO" id="GO:0006260">
    <property type="term" value="P:DNA replication"/>
    <property type="evidence" value="ECO:0007669"/>
    <property type="project" value="UniProtKB-KW"/>
</dbReference>
<dbReference type="PROSITE" id="PS51199">
    <property type="entry name" value="SF4_HELICASE"/>
    <property type="match status" value="1"/>
</dbReference>
<evidence type="ECO:0000256" key="6">
    <source>
        <dbReference type="ARBA" id="ARBA00022840"/>
    </source>
</evidence>
<keyword evidence="5 12" id="KW-0347">Helicase</keyword>
<dbReference type="GO" id="GO:0005524">
    <property type="term" value="F:ATP binding"/>
    <property type="evidence" value="ECO:0007669"/>
    <property type="project" value="UniProtKB-KW"/>
</dbReference>
<evidence type="ECO:0000313" key="12">
    <source>
        <dbReference type="EMBL" id="CDI40583.1"/>
    </source>
</evidence>
<organism evidence="12 13">
    <name type="scientific">Tepidanaerobacter acetatoxydans (strain DSM 21804 / JCM 16047 / Re1)</name>
    <dbReference type="NCBI Taxonomy" id="1209989"/>
    <lineage>
        <taxon>Bacteria</taxon>
        <taxon>Bacillati</taxon>
        <taxon>Bacillota</taxon>
        <taxon>Clostridia</taxon>
        <taxon>Thermosediminibacterales</taxon>
        <taxon>Tepidanaerobacteraceae</taxon>
        <taxon>Tepidanaerobacter</taxon>
    </lineage>
</organism>
<dbReference type="GO" id="GO:0016787">
    <property type="term" value="F:hydrolase activity"/>
    <property type="evidence" value="ECO:0007669"/>
    <property type="project" value="UniProtKB-KW"/>
</dbReference>
<sequence length="433" mass="47982">MVNELETALLAAIIQRGGDDTLVKLNEDDFTNINNKKVFEVVKHLWLTGETISLASVKAAEPSIVIADIIKMDSMIAATKDEVDKMAAQVKNISAIRKINKLTSAIKSDIKAGEDAKAIKTKIYEALDNIESDIQNTKIKSLKTVLFETTEWIESQFIKAEKNDLLLTGIPDLDYYTGGLFDGEMTVIAARPSVGKTALGLYIATKLAKEGRKVHFVSREMSGNAIGMRILSMASGIDTGRIKAGKINDTQWERLGKAMGKYSTSDLIIDTESKTPSDIKAVTKEIQAKYGLDLIVVDYLQILTPDGKNKTREQEVASISRNLKNLSLDINKPVIVLAQLNRNAENKRPVLSDLRESGAIEADADNIWFLHYPTENQLSNSQKDKFITCKQNNCRYMEIHIGKHRNGPVGMIDVLFDPGKMKFIGFAKDEKTA</sequence>